<organism evidence="3 4">
    <name type="scientific">Ustilago bromivora</name>
    <dbReference type="NCBI Taxonomy" id="307758"/>
    <lineage>
        <taxon>Eukaryota</taxon>
        <taxon>Fungi</taxon>
        <taxon>Dikarya</taxon>
        <taxon>Basidiomycota</taxon>
        <taxon>Ustilaginomycotina</taxon>
        <taxon>Ustilaginomycetes</taxon>
        <taxon>Ustilaginales</taxon>
        <taxon>Ustilaginaceae</taxon>
        <taxon>Ustilago</taxon>
    </lineage>
</organism>
<dbReference type="GO" id="GO:0031145">
    <property type="term" value="P:anaphase-promoting complex-dependent catabolic process"/>
    <property type="evidence" value="ECO:0007669"/>
    <property type="project" value="InterPro"/>
</dbReference>
<evidence type="ECO:0000313" key="3">
    <source>
        <dbReference type="EMBL" id="SAM80010.1"/>
    </source>
</evidence>
<evidence type="ECO:0000256" key="1">
    <source>
        <dbReference type="ARBA" id="ARBA00022786"/>
    </source>
</evidence>
<dbReference type="Pfam" id="PF10471">
    <property type="entry name" value="ANAPC_CDC26"/>
    <property type="match status" value="1"/>
</dbReference>
<name>A0A1K0G0S2_9BASI</name>
<keyword evidence="1" id="KW-0833">Ubl conjugation pathway</keyword>
<dbReference type="OrthoDB" id="2548314at2759"/>
<protein>
    <submittedName>
        <fullName evidence="3">Uncharacterized protein</fullName>
    </submittedName>
</protein>
<dbReference type="Proteomes" id="UP000179920">
    <property type="component" value="Chromosome IV"/>
</dbReference>
<proteinExistence type="predicted"/>
<dbReference type="InterPro" id="IPR018860">
    <property type="entry name" value="APC_suCDC26"/>
</dbReference>
<feature type="region of interest" description="Disordered" evidence="2">
    <location>
        <begin position="22"/>
        <end position="93"/>
    </location>
</feature>
<dbReference type="AlphaFoldDB" id="A0A1K0G0S2"/>
<sequence length="93" mass="10520">MIRRSPTSLSVQESDVETLKAYRRAKMMQHNPNLTSSSFSSIRPDNSGSIHDHQYHARQESEQDEQQHPGTQLGLPQQENHNPNQPTNAGNNT</sequence>
<accession>A0A1K0G0S2</accession>
<dbReference type="GO" id="GO:0005680">
    <property type="term" value="C:anaphase-promoting complex"/>
    <property type="evidence" value="ECO:0007669"/>
    <property type="project" value="InterPro"/>
</dbReference>
<feature type="compositionally biased region" description="Polar residues" evidence="2">
    <location>
        <begin position="30"/>
        <end position="49"/>
    </location>
</feature>
<evidence type="ECO:0000256" key="2">
    <source>
        <dbReference type="SAM" id="MobiDB-lite"/>
    </source>
</evidence>
<reference evidence="4" key="1">
    <citation type="submission" date="2016-04" db="EMBL/GenBank/DDBJ databases">
        <authorList>
            <person name="Guldener U."/>
            <person name="Guldener U."/>
        </authorList>
    </citation>
    <scope>NUCLEOTIDE SEQUENCE [LARGE SCALE GENOMIC DNA]</scope>
    <source>
        <strain evidence="4">UB2112</strain>
    </source>
</reference>
<feature type="compositionally biased region" description="Polar residues" evidence="2">
    <location>
        <begin position="68"/>
        <end position="93"/>
    </location>
</feature>
<feature type="compositionally biased region" description="Basic and acidic residues" evidence="2">
    <location>
        <begin position="50"/>
        <end position="67"/>
    </location>
</feature>
<gene>
    <name evidence="3" type="ORF">UBRO_02282</name>
</gene>
<dbReference type="EMBL" id="LT558120">
    <property type="protein sequence ID" value="SAM80010.1"/>
    <property type="molecule type" value="Genomic_DNA"/>
</dbReference>
<evidence type="ECO:0000313" key="4">
    <source>
        <dbReference type="Proteomes" id="UP000179920"/>
    </source>
</evidence>